<keyword evidence="2" id="KW-0479">Metal-binding</keyword>
<protein>
    <recommendedName>
        <fullName evidence="2">Isoprenyl transferase</fullName>
        <ecNumber evidence="2">2.5.1.-</ecNumber>
    </recommendedName>
</protein>
<comment type="similarity">
    <text evidence="2">Belongs to the UPP synthase family.</text>
</comment>
<dbReference type="GO" id="GO:0000287">
    <property type="term" value="F:magnesium ion binding"/>
    <property type="evidence" value="ECO:0007669"/>
    <property type="project" value="UniProtKB-UniRule"/>
</dbReference>
<organism evidence="4 5">
    <name type="scientific">Anaerobacterium chartisolvens</name>
    <dbReference type="NCBI Taxonomy" id="1297424"/>
    <lineage>
        <taxon>Bacteria</taxon>
        <taxon>Bacillati</taxon>
        <taxon>Bacillota</taxon>
        <taxon>Clostridia</taxon>
        <taxon>Eubacteriales</taxon>
        <taxon>Oscillospiraceae</taxon>
        <taxon>Anaerobacterium</taxon>
    </lineage>
</organism>
<keyword evidence="1 2" id="KW-0808">Transferase</keyword>
<feature type="binding site" evidence="2">
    <location>
        <position position="197"/>
    </location>
    <ligand>
        <name>substrate</name>
    </ligand>
</feature>
<comment type="subunit">
    <text evidence="2">Homodimer.</text>
</comment>
<dbReference type="PROSITE" id="PS01066">
    <property type="entry name" value="UPP_SYNTHASE"/>
    <property type="match status" value="1"/>
</dbReference>
<evidence type="ECO:0000256" key="2">
    <source>
        <dbReference type="HAMAP-Rule" id="MF_01139"/>
    </source>
</evidence>
<comment type="function">
    <text evidence="2">Catalyzes the condensation of isopentenyl diphosphate (IPP) with allylic pyrophosphates generating different type of terpenoids.</text>
</comment>
<dbReference type="Pfam" id="PF01255">
    <property type="entry name" value="Prenyltransf"/>
    <property type="match status" value="1"/>
</dbReference>
<dbReference type="AlphaFoldDB" id="A0A369AQU3"/>
<feature type="binding site" evidence="2">
    <location>
        <position position="46"/>
    </location>
    <ligand>
        <name>substrate</name>
    </ligand>
</feature>
<keyword evidence="5" id="KW-1185">Reference proteome</keyword>
<feature type="binding site" evidence="2">
    <location>
        <begin position="203"/>
        <end position="205"/>
    </location>
    <ligand>
        <name>substrate</name>
    </ligand>
</feature>
<comment type="cofactor">
    <cofactor evidence="2">
        <name>Mg(2+)</name>
        <dbReference type="ChEBI" id="CHEBI:18420"/>
    </cofactor>
    <text evidence="2">Binds 2 magnesium ions per subunit.</text>
</comment>
<keyword evidence="3" id="KW-0175">Coiled coil</keyword>
<sequence length="249" mass="28853">MSVFSRIFNKKSLEIDKSGLPKHIAIIMDGNGRWAKKRGLSRSLGHREGSNALKRITEICSDIGIKYLTVYAFSTDNWKRPQSEVDNLMQLLMEYLKKAETELAGKNNRIRVLGNKRALSHDMQNEIKRVERLTERNTGLCLNIALNYGGREEIFFAVKEILKEVGRGKLKPENVTQEDLAERLYTAGIPDPDLMIRSSGEKRISNFLLWQAAYTEFWYTDVLWPDFRKEHILEAIAEYQRRNRRFGGV</sequence>
<feature type="binding site" evidence="2">
    <location>
        <position position="78"/>
    </location>
    <ligand>
        <name>substrate</name>
    </ligand>
</feature>
<dbReference type="HAMAP" id="MF_01139">
    <property type="entry name" value="ISPT"/>
    <property type="match status" value="1"/>
</dbReference>
<dbReference type="GO" id="GO:0016094">
    <property type="term" value="P:polyprenol biosynthetic process"/>
    <property type="evidence" value="ECO:0007669"/>
    <property type="project" value="TreeGrafter"/>
</dbReference>
<keyword evidence="2" id="KW-0460">Magnesium</keyword>
<dbReference type="SUPFAM" id="SSF64005">
    <property type="entry name" value="Undecaprenyl diphosphate synthase"/>
    <property type="match status" value="1"/>
</dbReference>
<proteinExistence type="inferred from homology"/>
<dbReference type="InterPro" id="IPR001441">
    <property type="entry name" value="UPP_synth-like"/>
</dbReference>
<feature type="binding site" evidence="2">
    <location>
        <begin position="74"/>
        <end position="76"/>
    </location>
    <ligand>
        <name>substrate</name>
    </ligand>
</feature>
<feature type="binding site" evidence="2">
    <location>
        <begin position="30"/>
        <end position="33"/>
    </location>
    <ligand>
        <name>substrate</name>
    </ligand>
</feature>
<feature type="active site" description="Proton acceptor" evidence="2">
    <location>
        <position position="77"/>
    </location>
</feature>
<evidence type="ECO:0000256" key="1">
    <source>
        <dbReference type="ARBA" id="ARBA00022679"/>
    </source>
</evidence>
<feature type="binding site" evidence="2">
    <location>
        <position position="34"/>
    </location>
    <ligand>
        <name>substrate</name>
    </ligand>
</feature>
<dbReference type="NCBIfam" id="NF011405">
    <property type="entry name" value="PRK14830.1"/>
    <property type="match status" value="1"/>
</dbReference>
<dbReference type="InterPro" id="IPR036424">
    <property type="entry name" value="UPP_synth-like_sf"/>
</dbReference>
<gene>
    <name evidence="4" type="ORF">DFR58_12539</name>
</gene>
<dbReference type="FunFam" id="3.40.1180.10:FF:000001">
    <property type="entry name" value="(2E,6E)-farnesyl-diphosphate-specific ditrans,polycis-undecaprenyl-diphosphate synthase"/>
    <property type="match status" value="1"/>
</dbReference>
<comment type="caution">
    <text evidence="4">The sequence shown here is derived from an EMBL/GenBank/DDBJ whole genome shotgun (WGS) entry which is preliminary data.</text>
</comment>
<dbReference type="Gene3D" id="3.40.1180.10">
    <property type="entry name" value="Decaprenyl diphosphate synthase-like"/>
    <property type="match status" value="1"/>
</dbReference>
<feature type="binding site" evidence="2">
    <location>
        <position position="216"/>
    </location>
    <ligand>
        <name>Mg(2+)</name>
        <dbReference type="ChEBI" id="CHEBI:18420"/>
    </ligand>
</feature>
<dbReference type="PANTHER" id="PTHR10291:SF0">
    <property type="entry name" value="DEHYDRODOLICHYL DIPHOSPHATE SYNTHASE 2"/>
    <property type="match status" value="1"/>
</dbReference>
<dbReference type="PANTHER" id="PTHR10291">
    <property type="entry name" value="DEHYDRODOLICHYL DIPHOSPHATE SYNTHASE FAMILY MEMBER"/>
    <property type="match status" value="1"/>
</dbReference>
<feature type="binding site" evidence="2">
    <location>
        <position position="80"/>
    </location>
    <ligand>
        <name>substrate</name>
    </ligand>
</feature>
<dbReference type="GO" id="GO:0045547">
    <property type="term" value="F:ditrans,polycis-polyprenyl diphosphate synthase [(2E,6E)-farnesyl diphosphate specific] activity"/>
    <property type="evidence" value="ECO:0007669"/>
    <property type="project" value="TreeGrafter"/>
</dbReference>
<dbReference type="EMBL" id="QPJT01000025">
    <property type="protein sequence ID" value="RCX11393.1"/>
    <property type="molecule type" value="Genomic_DNA"/>
</dbReference>
<accession>A0A369AQU3</accession>
<dbReference type="RefSeq" id="WP_114299145.1">
    <property type="nucleotide sequence ID" value="NZ_QPJT01000025.1"/>
</dbReference>
<feature type="coiled-coil region" evidence="3">
    <location>
        <begin position="89"/>
        <end position="136"/>
    </location>
</feature>
<evidence type="ECO:0000256" key="3">
    <source>
        <dbReference type="SAM" id="Coils"/>
    </source>
</evidence>
<evidence type="ECO:0000313" key="4">
    <source>
        <dbReference type="EMBL" id="RCX11393.1"/>
    </source>
</evidence>
<feature type="binding site" evidence="2">
    <location>
        <position position="29"/>
    </location>
    <ligand>
        <name>Mg(2+)</name>
        <dbReference type="ChEBI" id="CHEBI:18420"/>
    </ligand>
</feature>
<reference evidence="4 5" key="1">
    <citation type="submission" date="2018-07" db="EMBL/GenBank/DDBJ databases">
        <title>Genomic Encyclopedia of Type Strains, Phase IV (KMG-IV): sequencing the most valuable type-strain genomes for metagenomic binning, comparative biology and taxonomic classification.</title>
        <authorList>
            <person name="Goeker M."/>
        </authorList>
    </citation>
    <scope>NUCLEOTIDE SEQUENCE [LARGE SCALE GENOMIC DNA]</scope>
    <source>
        <strain evidence="4 5">DSM 27016</strain>
    </source>
</reference>
<dbReference type="CDD" id="cd00475">
    <property type="entry name" value="Cis_IPPS"/>
    <property type="match status" value="1"/>
</dbReference>
<feature type="binding site" evidence="2">
    <location>
        <position position="42"/>
    </location>
    <ligand>
        <name>substrate</name>
    </ligand>
</feature>
<dbReference type="OrthoDB" id="4191603at2"/>
<evidence type="ECO:0000313" key="5">
    <source>
        <dbReference type="Proteomes" id="UP000253034"/>
    </source>
</evidence>
<dbReference type="Proteomes" id="UP000253034">
    <property type="component" value="Unassembled WGS sequence"/>
</dbReference>
<dbReference type="NCBIfam" id="TIGR00055">
    <property type="entry name" value="uppS"/>
    <property type="match status" value="1"/>
</dbReference>
<dbReference type="InterPro" id="IPR018520">
    <property type="entry name" value="UPP_synth-like_CS"/>
</dbReference>
<feature type="active site" evidence="2">
    <location>
        <position position="29"/>
    </location>
</feature>
<name>A0A369AQU3_9FIRM</name>
<dbReference type="EC" id="2.5.1.-" evidence="2"/>